<dbReference type="Gene3D" id="3.60.110.10">
    <property type="entry name" value="Carbon-nitrogen hydrolase"/>
    <property type="match status" value="1"/>
</dbReference>
<keyword evidence="8 9" id="KW-0012">Acyltransferase</keyword>
<evidence type="ECO:0000256" key="3">
    <source>
        <dbReference type="ARBA" id="ARBA00022475"/>
    </source>
</evidence>
<proteinExistence type="inferred from homology"/>
<comment type="subcellular location">
    <subcellularLocation>
        <location evidence="1 9">Cell membrane</location>
        <topology evidence="1 9">Multi-pass membrane protein</topology>
    </subcellularLocation>
</comment>
<dbReference type="NCBIfam" id="TIGR00546">
    <property type="entry name" value="lnt"/>
    <property type="match status" value="1"/>
</dbReference>
<dbReference type="PANTHER" id="PTHR38686">
    <property type="entry name" value="APOLIPOPROTEIN N-ACYLTRANSFERASE"/>
    <property type="match status" value="1"/>
</dbReference>
<dbReference type="HAMAP" id="MF_01148">
    <property type="entry name" value="Lnt"/>
    <property type="match status" value="1"/>
</dbReference>
<feature type="transmembrane region" description="Helical" evidence="9">
    <location>
        <begin position="489"/>
        <end position="508"/>
    </location>
</feature>
<dbReference type="InterPro" id="IPR045378">
    <property type="entry name" value="LNT_N"/>
</dbReference>
<dbReference type="GO" id="GO:0016410">
    <property type="term" value="F:N-acyltransferase activity"/>
    <property type="evidence" value="ECO:0007669"/>
    <property type="project" value="UniProtKB-UniRule"/>
</dbReference>
<comment type="caution">
    <text evidence="11">The sequence shown here is derived from an EMBL/GenBank/DDBJ whole genome shotgun (WGS) entry which is preliminary data.</text>
</comment>
<dbReference type="UniPathway" id="UPA00666"/>
<sequence length="521" mass="58733">MLLLNFKLMLMEKKIKTMLLLLAFGLILNFANTNLWILLISVSLVPLFIFLNSKKQKKAPGIGFVFGFGIGTGMFFWMIQGVSHYTGNGFFYGFLTCIFSSLFVGFYFAVLSWITKIIWDSNVKSNLTFLLNRLCIAAIWTILESGLAFLLESFPLHYFRIGFPFVTNIYSIQLASLGGLALLTFLTVLINLFIAESFIQKKKGYLLSGFSVFGIVFIIGAVSFYTFKPSLVGKSFKVAVVSDNTNPETKWNSENGNTFANNYFQLCKDAVALKPDFIIWPETALPWTYSPDDDLLKEIIRISGRANLTHIVGINNESNTHKKLYNSVFYINNKNAVKGIYNKQILLKGIEEPLGKFLVPFLSQEGYVLSEGQSEKPIDTRFGKAGNLICNEVVVESCAAEQVRNGANFLFNFSNDGWFKDNYISDLHFYYARLQAVENRKDISVANNCGINAIIDSKGLIISEKKDTIGTLVSGNIQPNNNLSLFTKYPLLFPVLLITFILLYLLTLKLKTIRNRQLSHI</sequence>
<feature type="transmembrane region" description="Helical" evidence="9">
    <location>
        <begin position="61"/>
        <end position="79"/>
    </location>
</feature>
<dbReference type="InterPro" id="IPR036526">
    <property type="entry name" value="C-N_Hydrolase_sf"/>
</dbReference>
<evidence type="ECO:0000313" key="11">
    <source>
        <dbReference type="EMBL" id="CAD0003791.1"/>
    </source>
</evidence>
<evidence type="ECO:0000256" key="1">
    <source>
        <dbReference type="ARBA" id="ARBA00004651"/>
    </source>
</evidence>
<keyword evidence="5 9" id="KW-0812">Transmembrane</keyword>
<gene>
    <name evidence="9 11" type="primary">lnt</name>
    <name evidence="11" type="ORF">FLACHUCJ7_01605</name>
</gene>
<dbReference type="GO" id="GO:0042158">
    <property type="term" value="P:lipoprotein biosynthetic process"/>
    <property type="evidence" value="ECO:0007669"/>
    <property type="project" value="UniProtKB-UniRule"/>
</dbReference>
<dbReference type="CDD" id="cd07571">
    <property type="entry name" value="ALP_N-acyl_transferase"/>
    <property type="match status" value="1"/>
</dbReference>
<dbReference type="InterPro" id="IPR004563">
    <property type="entry name" value="Apolipo_AcylTrfase"/>
</dbReference>
<evidence type="ECO:0000256" key="5">
    <source>
        <dbReference type="ARBA" id="ARBA00022692"/>
    </source>
</evidence>
<feature type="transmembrane region" description="Helical" evidence="9">
    <location>
        <begin position="170"/>
        <end position="193"/>
    </location>
</feature>
<dbReference type="InterPro" id="IPR003010">
    <property type="entry name" value="C-N_Hydrolase"/>
</dbReference>
<comment type="similarity">
    <text evidence="2 9">Belongs to the CN hydrolase family. Apolipoprotein N-acyltransferase subfamily.</text>
</comment>
<comment type="catalytic activity">
    <reaction evidence="9">
        <text>N-terminal S-1,2-diacyl-sn-glyceryl-L-cysteinyl-[lipoprotein] + a glycerophospholipid = N-acyl-S-1,2-diacyl-sn-glyceryl-L-cysteinyl-[lipoprotein] + a 2-acyl-sn-glycero-3-phospholipid + H(+)</text>
        <dbReference type="Rhea" id="RHEA:48228"/>
        <dbReference type="Rhea" id="RHEA-COMP:14681"/>
        <dbReference type="Rhea" id="RHEA-COMP:14684"/>
        <dbReference type="ChEBI" id="CHEBI:15378"/>
        <dbReference type="ChEBI" id="CHEBI:136912"/>
        <dbReference type="ChEBI" id="CHEBI:140656"/>
        <dbReference type="ChEBI" id="CHEBI:140657"/>
        <dbReference type="ChEBI" id="CHEBI:140660"/>
        <dbReference type="EC" id="2.3.1.269"/>
    </reaction>
</comment>
<evidence type="ECO:0000313" key="12">
    <source>
        <dbReference type="Proteomes" id="UP000556700"/>
    </source>
</evidence>
<feature type="transmembrane region" description="Helical" evidence="9">
    <location>
        <begin position="91"/>
        <end position="115"/>
    </location>
</feature>
<keyword evidence="6 9" id="KW-1133">Transmembrane helix</keyword>
<dbReference type="PROSITE" id="PS50263">
    <property type="entry name" value="CN_HYDROLASE"/>
    <property type="match status" value="1"/>
</dbReference>
<feature type="domain" description="CN hydrolase" evidence="10">
    <location>
        <begin position="236"/>
        <end position="479"/>
    </location>
</feature>
<organism evidence="11 12">
    <name type="scientific">Flavobacterium chungangense</name>
    <dbReference type="NCBI Taxonomy" id="554283"/>
    <lineage>
        <taxon>Bacteria</taxon>
        <taxon>Pseudomonadati</taxon>
        <taxon>Bacteroidota</taxon>
        <taxon>Flavobacteriia</taxon>
        <taxon>Flavobacteriales</taxon>
        <taxon>Flavobacteriaceae</taxon>
        <taxon>Flavobacterium</taxon>
    </lineage>
</organism>
<dbReference type="SUPFAM" id="SSF56317">
    <property type="entry name" value="Carbon-nitrogen hydrolase"/>
    <property type="match status" value="1"/>
</dbReference>
<dbReference type="PANTHER" id="PTHR38686:SF1">
    <property type="entry name" value="APOLIPOPROTEIN N-ACYLTRANSFERASE"/>
    <property type="match status" value="1"/>
</dbReference>
<feature type="transmembrane region" description="Helical" evidence="9">
    <location>
        <begin position="127"/>
        <end position="150"/>
    </location>
</feature>
<comment type="pathway">
    <text evidence="9">Protein modification; lipoprotein biosynthesis (N-acyl transfer).</text>
</comment>
<keyword evidence="7 9" id="KW-0472">Membrane</keyword>
<dbReference type="Pfam" id="PF20154">
    <property type="entry name" value="LNT_N"/>
    <property type="match status" value="1"/>
</dbReference>
<reference evidence="11 12" key="1">
    <citation type="submission" date="2020-06" db="EMBL/GenBank/DDBJ databases">
        <authorList>
            <person name="Criscuolo A."/>
        </authorList>
    </citation>
    <scope>NUCLEOTIDE SEQUENCE [LARGE SCALE GENOMIC DNA]</scope>
    <source>
        <strain evidence="12">CIP 110025</strain>
    </source>
</reference>
<keyword evidence="12" id="KW-1185">Reference proteome</keyword>
<evidence type="ECO:0000256" key="8">
    <source>
        <dbReference type="ARBA" id="ARBA00023315"/>
    </source>
</evidence>
<keyword evidence="3 9" id="KW-1003">Cell membrane</keyword>
<name>A0A6V6YWC2_9FLAO</name>
<dbReference type="EC" id="2.3.1.269" evidence="9"/>
<dbReference type="AlphaFoldDB" id="A0A6V6YWC2"/>
<evidence type="ECO:0000256" key="7">
    <source>
        <dbReference type="ARBA" id="ARBA00023136"/>
    </source>
</evidence>
<dbReference type="GO" id="GO:0005886">
    <property type="term" value="C:plasma membrane"/>
    <property type="evidence" value="ECO:0007669"/>
    <property type="project" value="UniProtKB-SubCell"/>
</dbReference>
<feature type="transmembrane region" description="Helical" evidence="9">
    <location>
        <begin position="20"/>
        <end position="49"/>
    </location>
</feature>
<accession>A0A6V6YWC2</accession>
<evidence type="ECO:0000256" key="9">
    <source>
        <dbReference type="HAMAP-Rule" id="MF_01148"/>
    </source>
</evidence>
<dbReference type="EMBL" id="CAIJDO010000117">
    <property type="protein sequence ID" value="CAD0003791.1"/>
    <property type="molecule type" value="Genomic_DNA"/>
</dbReference>
<protein>
    <recommendedName>
        <fullName evidence="9">Apolipoprotein N-acyltransferase</fullName>
        <shortName evidence="9">ALP N-acyltransferase</shortName>
        <ecNumber evidence="9">2.3.1.269</ecNumber>
    </recommendedName>
</protein>
<evidence type="ECO:0000259" key="10">
    <source>
        <dbReference type="PROSITE" id="PS50263"/>
    </source>
</evidence>
<feature type="transmembrane region" description="Helical" evidence="9">
    <location>
        <begin position="205"/>
        <end position="227"/>
    </location>
</feature>
<keyword evidence="4 9" id="KW-0808">Transferase</keyword>
<keyword evidence="11" id="KW-0449">Lipoprotein</keyword>
<evidence type="ECO:0000256" key="2">
    <source>
        <dbReference type="ARBA" id="ARBA00010065"/>
    </source>
</evidence>
<evidence type="ECO:0000256" key="4">
    <source>
        <dbReference type="ARBA" id="ARBA00022679"/>
    </source>
</evidence>
<comment type="function">
    <text evidence="9">Catalyzes the phospholipid dependent N-acylation of the N-terminal cysteine of apolipoprotein, the last step in lipoprotein maturation.</text>
</comment>
<dbReference type="Pfam" id="PF00795">
    <property type="entry name" value="CN_hydrolase"/>
    <property type="match status" value="1"/>
</dbReference>
<evidence type="ECO:0000256" key="6">
    <source>
        <dbReference type="ARBA" id="ARBA00022989"/>
    </source>
</evidence>
<dbReference type="Proteomes" id="UP000556700">
    <property type="component" value="Unassembled WGS sequence"/>
</dbReference>